<dbReference type="EMBL" id="FZOC01000002">
    <property type="protein sequence ID" value="SNR77848.1"/>
    <property type="molecule type" value="Genomic_DNA"/>
</dbReference>
<keyword evidence="5" id="KW-0249">Electron transport</keyword>
<dbReference type="Gene3D" id="1.10.1060.10">
    <property type="entry name" value="Alpha-helical ferredoxin"/>
    <property type="match status" value="1"/>
</dbReference>
<keyword evidence="10" id="KW-1185">Reference proteome</keyword>
<dbReference type="InterPro" id="IPR004452">
    <property type="entry name" value="LutB/LldF"/>
</dbReference>
<dbReference type="GO" id="GO:0051539">
    <property type="term" value="F:4 iron, 4 sulfur cluster binding"/>
    <property type="evidence" value="ECO:0007669"/>
    <property type="project" value="UniProtKB-KW"/>
</dbReference>
<gene>
    <name evidence="9" type="ORF">SAMN04488503_1216</name>
</gene>
<evidence type="ECO:0000259" key="8">
    <source>
        <dbReference type="PROSITE" id="PS51379"/>
    </source>
</evidence>
<feature type="domain" description="4Fe-4S ferredoxin-type" evidence="8">
    <location>
        <begin position="307"/>
        <end position="337"/>
    </location>
</feature>
<reference evidence="9 10" key="1">
    <citation type="submission" date="2017-06" db="EMBL/GenBank/DDBJ databases">
        <authorList>
            <person name="Kim H.J."/>
            <person name="Triplett B.A."/>
        </authorList>
    </citation>
    <scope>NUCLEOTIDE SEQUENCE [LARGE SCALE GENOMIC DNA]</scope>
    <source>
        <strain evidence="9 10">DSM 13116</strain>
    </source>
</reference>
<evidence type="ECO:0000313" key="10">
    <source>
        <dbReference type="Proteomes" id="UP000198324"/>
    </source>
</evidence>
<accession>A0A238Z4F9</accession>
<keyword evidence="6" id="KW-0408">Iron</keyword>
<dbReference type="GO" id="GO:0046872">
    <property type="term" value="F:metal ion binding"/>
    <property type="evidence" value="ECO:0007669"/>
    <property type="project" value="UniProtKB-KW"/>
</dbReference>
<keyword evidence="1" id="KW-0813">Transport</keyword>
<dbReference type="SUPFAM" id="SSF46548">
    <property type="entry name" value="alpha-helical ferredoxin"/>
    <property type="match status" value="1"/>
</dbReference>
<dbReference type="PANTHER" id="PTHR47153:SF2">
    <property type="entry name" value="LACTATE UTILIZATION PROTEIN B"/>
    <property type="match status" value="1"/>
</dbReference>
<dbReference type="PROSITE" id="PS00198">
    <property type="entry name" value="4FE4S_FER_1"/>
    <property type="match status" value="1"/>
</dbReference>
<dbReference type="InterPro" id="IPR037171">
    <property type="entry name" value="NagB/RpiA_transferase-like"/>
</dbReference>
<evidence type="ECO:0000256" key="6">
    <source>
        <dbReference type="ARBA" id="ARBA00023004"/>
    </source>
</evidence>
<keyword evidence="3" id="KW-0479">Metal-binding</keyword>
<sequence>MQNARDMKQYKGELTGALHNEFLREAMDKFAVAYRASRANAFKGMDVEGLIADIAKSKDEAMGRMDELLAEFTRNASAQGVTVHVAKTAREANEIIGRIAQNAGVKRIIKSKSMTAEETLLNHHLEDLGLEVTETDLGEWIIQLRHEGPTHMVMPAIHLSRHQVADLFSDVTGHKQEVDIQKLVKVARRELRRKFAEADMGISGGNFAISETGTIAICTNEGNGRLTTTLPRVHVALVGLDKLTPTIADALRVIKALPRNATGQAITSYVSFISGANECKAECQGGPCDKKEMHVVFLDNGRRALAKDPLFSQVLRCIRCGACANVCPVYRLVGGHQLGHIYIGAIGLILTYFYHGRDKAKNLVQNCINCGACKAVCAGGIDLPRLIKEVHARIQDEEGHPLQSQLLGKVLKSRKLFHALLRSAKAVQKPITGGTPYLRHLPMIFAKDQGFRALPAIAETPFRDRFESIKPKVANPKFKVALFSGCVQDFVYPEQAEAAVKLLAKHNVEVVFPMDQSCCGLPVQMMGERDASRAVAVQNVTAFDPAGCDYILTLCASCASHLKHGYPDILADDPALGVKARQFADRVIDFSSFAHDVLHVSPDEFRGDGKKTTYHSPCHLCRGMHVTEAPRALMGIAGLDYAPSEEEDVCCGFGGTYSMKFPELSAELLKKKLANVENTGAELLLTDCPGCIMQLRGGLEAKGSSIRVAHVAEALAERLK</sequence>
<keyword evidence="7" id="KW-0411">Iron-sulfur</keyword>
<dbReference type="AlphaFoldDB" id="A0A238Z4F9"/>
<evidence type="ECO:0000256" key="5">
    <source>
        <dbReference type="ARBA" id="ARBA00022982"/>
    </source>
</evidence>
<dbReference type="InterPro" id="IPR003741">
    <property type="entry name" value="LUD_dom"/>
</dbReference>
<evidence type="ECO:0000256" key="2">
    <source>
        <dbReference type="ARBA" id="ARBA00022485"/>
    </source>
</evidence>
<dbReference type="OrthoDB" id="9770306at2"/>
<keyword evidence="2" id="KW-0004">4Fe-4S</keyword>
<dbReference type="NCBIfam" id="NF045670">
    <property type="entry name" value="quin_L_LdhH"/>
    <property type="match status" value="1"/>
</dbReference>
<dbReference type="GO" id="GO:0016491">
    <property type="term" value="F:oxidoreductase activity"/>
    <property type="evidence" value="ECO:0007669"/>
    <property type="project" value="UniProtKB-ARBA"/>
</dbReference>
<organism evidence="9 10">
    <name type="scientific">Humidesulfovibrio mexicanus</name>
    <dbReference type="NCBI Taxonomy" id="147047"/>
    <lineage>
        <taxon>Bacteria</taxon>
        <taxon>Pseudomonadati</taxon>
        <taxon>Thermodesulfobacteriota</taxon>
        <taxon>Desulfovibrionia</taxon>
        <taxon>Desulfovibrionales</taxon>
        <taxon>Desulfovibrionaceae</taxon>
        <taxon>Humidesulfovibrio</taxon>
    </lineage>
</organism>
<dbReference type="SUPFAM" id="SSF100950">
    <property type="entry name" value="NagB/RpiA/CoA transferase-like"/>
    <property type="match status" value="1"/>
</dbReference>
<dbReference type="GO" id="GO:0006089">
    <property type="term" value="P:lactate metabolic process"/>
    <property type="evidence" value="ECO:0007669"/>
    <property type="project" value="InterPro"/>
</dbReference>
<evidence type="ECO:0000313" key="9">
    <source>
        <dbReference type="EMBL" id="SNR77848.1"/>
    </source>
</evidence>
<evidence type="ECO:0000256" key="3">
    <source>
        <dbReference type="ARBA" id="ARBA00022723"/>
    </source>
</evidence>
<dbReference type="Pfam" id="PF02589">
    <property type="entry name" value="LUD_dom"/>
    <property type="match status" value="1"/>
</dbReference>
<proteinExistence type="predicted"/>
<dbReference type="InterPro" id="IPR009051">
    <property type="entry name" value="Helical_ferredxn"/>
</dbReference>
<evidence type="ECO:0000256" key="1">
    <source>
        <dbReference type="ARBA" id="ARBA00022448"/>
    </source>
</evidence>
<dbReference type="Pfam" id="PF02754">
    <property type="entry name" value="CCG"/>
    <property type="match status" value="2"/>
</dbReference>
<dbReference type="InterPro" id="IPR054704">
    <property type="entry name" value="Quin_L_LdhH-like"/>
</dbReference>
<dbReference type="RefSeq" id="WP_089272757.1">
    <property type="nucleotide sequence ID" value="NZ_FZOC01000002.1"/>
</dbReference>
<dbReference type="Proteomes" id="UP000198324">
    <property type="component" value="Unassembled WGS sequence"/>
</dbReference>
<evidence type="ECO:0000256" key="7">
    <source>
        <dbReference type="ARBA" id="ARBA00023014"/>
    </source>
</evidence>
<keyword evidence="4" id="KW-0677">Repeat</keyword>
<dbReference type="InterPro" id="IPR004017">
    <property type="entry name" value="Cys_rich_dom"/>
</dbReference>
<evidence type="ECO:0000256" key="4">
    <source>
        <dbReference type="ARBA" id="ARBA00022737"/>
    </source>
</evidence>
<dbReference type="InterPro" id="IPR017896">
    <property type="entry name" value="4Fe4S_Fe-S-bd"/>
</dbReference>
<dbReference type="Pfam" id="PF13183">
    <property type="entry name" value="Fer4_8"/>
    <property type="match status" value="1"/>
</dbReference>
<dbReference type="InterPro" id="IPR024185">
    <property type="entry name" value="FTHF_cligase-like_sf"/>
</dbReference>
<protein>
    <submittedName>
        <fullName evidence="9">Iron-sulfur cluster-binding protein</fullName>
    </submittedName>
</protein>
<dbReference type="Gene3D" id="3.40.50.10420">
    <property type="entry name" value="NagB/RpiA/CoA transferase-like"/>
    <property type="match status" value="1"/>
</dbReference>
<dbReference type="PANTHER" id="PTHR47153">
    <property type="entry name" value="LACTATE UTILIZATION PROTEIN B"/>
    <property type="match status" value="1"/>
</dbReference>
<dbReference type="InterPro" id="IPR017900">
    <property type="entry name" value="4Fe4S_Fe_S_CS"/>
</dbReference>
<dbReference type="PROSITE" id="PS51379">
    <property type="entry name" value="4FE4S_FER_2"/>
    <property type="match status" value="1"/>
</dbReference>
<name>A0A238Z4F9_9BACT</name>